<sequence>MIKIYHNSRCRKSREGLAVLENSGKKFEVVNYMEDIPTKDELKNIIRCLDIKPINLVRKSEAIWKEKFKSLTLSDEKIIEAMIAYPKLIERPIVINGNSAVIGRPVTNIDSLLN</sequence>
<gene>
    <name evidence="4" type="ORF">SAMN05660866_01571</name>
</gene>
<dbReference type="Pfam" id="PF03960">
    <property type="entry name" value="ArsC"/>
    <property type="match status" value="1"/>
</dbReference>
<dbReference type="InterPro" id="IPR006660">
    <property type="entry name" value="Arsenate_reductase-like"/>
</dbReference>
<keyword evidence="2" id="KW-0560">Oxidoreductase</keyword>
<dbReference type="RefSeq" id="WP_079512053.1">
    <property type="nucleotide sequence ID" value="NZ_CAXBOB010000049.1"/>
</dbReference>
<dbReference type="PANTHER" id="PTHR30041">
    <property type="entry name" value="ARSENATE REDUCTASE"/>
    <property type="match status" value="1"/>
</dbReference>
<dbReference type="Proteomes" id="UP000190339">
    <property type="component" value="Unassembled WGS sequence"/>
</dbReference>
<evidence type="ECO:0000256" key="2">
    <source>
        <dbReference type="ARBA" id="ARBA00023002"/>
    </source>
</evidence>
<reference evidence="5" key="1">
    <citation type="submission" date="2017-02" db="EMBL/GenBank/DDBJ databases">
        <authorList>
            <person name="Varghese N."/>
            <person name="Submissions S."/>
        </authorList>
    </citation>
    <scope>NUCLEOTIDE SEQUENCE [LARGE SCALE GENOMIC DNA]</scope>
    <source>
        <strain evidence="5">DSM 23546</strain>
    </source>
</reference>
<evidence type="ECO:0000313" key="4">
    <source>
        <dbReference type="EMBL" id="SKB45413.1"/>
    </source>
</evidence>
<accession>A0A1T5BF00</accession>
<dbReference type="PANTHER" id="PTHR30041:SF4">
    <property type="entry name" value="ARSENATE REDUCTASE"/>
    <property type="match status" value="1"/>
</dbReference>
<dbReference type="OrthoDB" id="9808142at2"/>
<dbReference type="EMBL" id="FUYL01000004">
    <property type="protein sequence ID" value="SKB45413.1"/>
    <property type="molecule type" value="Genomic_DNA"/>
</dbReference>
<dbReference type="PROSITE" id="PS51353">
    <property type="entry name" value="ARSC"/>
    <property type="match status" value="1"/>
</dbReference>
<keyword evidence="5" id="KW-1185">Reference proteome</keyword>
<organism evidence="4 5">
    <name type="scientific">Maribacter arcticus</name>
    <dbReference type="NCBI Taxonomy" id="561365"/>
    <lineage>
        <taxon>Bacteria</taxon>
        <taxon>Pseudomonadati</taxon>
        <taxon>Bacteroidota</taxon>
        <taxon>Flavobacteriia</taxon>
        <taxon>Flavobacteriales</taxon>
        <taxon>Flavobacteriaceae</taxon>
        <taxon>Maribacter</taxon>
    </lineage>
</organism>
<dbReference type="AlphaFoldDB" id="A0A1T5BF00"/>
<proteinExistence type="inferred from homology"/>
<protein>
    <submittedName>
        <fullName evidence="4">Arsenate reductase</fullName>
    </submittedName>
</protein>
<dbReference type="Gene3D" id="3.40.30.10">
    <property type="entry name" value="Glutaredoxin"/>
    <property type="match status" value="1"/>
</dbReference>
<dbReference type="SUPFAM" id="SSF52833">
    <property type="entry name" value="Thioredoxin-like"/>
    <property type="match status" value="1"/>
</dbReference>
<dbReference type="InterPro" id="IPR036249">
    <property type="entry name" value="Thioredoxin-like_sf"/>
</dbReference>
<evidence type="ECO:0000256" key="3">
    <source>
        <dbReference type="PROSITE-ProRule" id="PRU01282"/>
    </source>
</evidence>
<dbReference type="InterPro" id="IPR006659">
    <property type="entry name" value="Arsenate_reductase"/>
</dbReference>
<name>A0A1T5BF00_9FLAO</name>
<dbReference type="NCBIfam" id="TIGR00014">
    <property type="entry name" value="arsC"/>
    <property type="match status" value="1"/>
</dbReference>
<evidence type="ECO:0000256" key="1">
    <source>
        <dbReference type="ARBA" id="ARBA00007198"/>
    </source>
</evidence>
<dbReference type="STRING" id="561365.SAMN05660866_01571"/>
<evidence type="ECO:0000313" key="5">
    <source>
        <dbReference type="Proteomes" id="UP000190339"/>
    </source>
</evidence>
<dbReference type="GO" id="GO:0008794">
    <property type="term" value="F:arsenate reductase (glutaredoxin) activity"/>
    <property type="evidence" value="ECO:0007669"/>
    <property type="project" value="InterPro"/>
</dbReference>
<comment type="similarity">
    <text evidence="1 3">Belongs to the ArsC family.</text>
</comment>
<dbReference type="CDD" id="cd03034">
    <property type="entry name" value="ArsC_ArsC"/>
    <property type="match status" value="1"/>
</dbReference>